<dbReference type="Proteomes" id="UP000015106">
    <property type="component" value="Chromosome 5"/>
</dbReference>
<evidence type="ECO:0000256" key="5">
    <source>
        <dbReference type="ARBA" id="ARBA00022777"/>
    </source>
</evidence>
<accession>A0A8R7UDA0</accession>
<evidence type="ECO:0000256" key="1">
    <source>
        <dbReference type="ARBA" id="ARBA00012513"/>
    </source>
</evidence>
<keyword evidence="6" id="KW-0067">ATP-binding</keyword>
<feature type="domain" description="Protein kinase" evidence="9">
    <location>
        <begin position="1"/>
        <end position="129"/>
    </location>
</feature>
<dbReference type="GO" id="GO:0004674">
    <property type="term" value="F:protein serine/threonine kinase activity"/>
    <property type="evidence" value="ECO:0007669"/>
    <property type="project" value="UniProtKB-KW"/>
</dbReference>
<keyword evidence="2" id="KW-0723">Serine/threonine-protein kinase</keyword>
<evidence type="ECO:0000256" key="6">
    <source>
        <dbReference type="ARBA" id="ARBA00022840"/>
    </source>
</evidence>
<evidence type="ECO:0000256" key="8">
    <source>
        <dbReference type="ARBA" id="ARBA00048679"/>
    </source>
</evidence>
<dbReference type="SUPFAM" id="SSF56112">
    <property type="entry name" value="Protein kinase-like (PK-like)"/>
    <property type="match status" value="1"/>
</dbReference>
<dbReference type="Gramene" id="TuG1812G0500000101.01.T01">
    <property type="protein sequence ID" value="TuG1812G0500000101.01.T01"/>
    <property type="gene ID" value="TuG1812G0500000101.01"/>
</dbReference>
<reference evidence="10" key="2">
    <citation type="submission" date="2018-03" db="EMBL/GenBank/DDBJ databases">
        <title>The Triticum urartu genome reveals the dynamic nature of wheat genome evolution.</title>
        <authorList>
            <person name="Ling H."/>
            <person name="Ma B."/>
            <person name="Shi X."/>
            <person name="Liu H."/>
            <person name="Dong L."/>
            <person name="Sun H."/>
            <person name="Cao Y."/>
            <person name="Gao Q."/>
            <person name="Zheng S."/>
            <person name="Li Y."/>
            <person name="Yu Y."/>
            <person name="Du H."/>
            <person name="Qi M."/>
            <person name="Li Y."/>
            <person name="Yu H."/>
            <person name="Cui Y."/>
            <person name="Wang N."/>
            <person name="Chen C."/>
            <person name="Wu H."/>
            <person name="Zhao Y."/>
            <person name="Zhang J."/>
            <person name="Li Y."/>
            <person name="Zhou W."/>
            <person name="Zhang B."/>
            <person name="Hu W."/>
            <person name="Eijk M."/>
            <person name="Tang J."/>
            <person name="Witsenboer H."/>
            <person name="Zhao S."/>
            <person name="Li Z."/>
            <person name="Zhang A."/>
            <person name="Wang D."/>
            <person name="Liang C."/>
        </authorList>
    </citation>
    <scope>NUCLEOTIDE SEQUENCE [LARGE SCALE GENOMIC DNA]</scope>
    <source>
        <strain evidence="10">cv. G1812</strain>
    </source>
</reference>
<evidence type="ECO:0000256" key="4">
    <source>
        <dbReference type="ARBA" id="ARBA00022741"/>
    </source>
</evidence>
<dbReference type="SMART" id="SM00220">
    <property type="entry name" value="S_TKc"/>
    <property type="match status" value="1"/>
</dbReference>
<dbReference type="Gene3D" id="1.10.510.10">
    <property type="entry name" value="Transferase(Phosphotransferase) domain 1"/>
    <property type="match status" value="1"/>
</dbReference>
<dbReference type="Pfam" id="PF00069">
    <property type="entry name" value="Pkinase"/>
    <property type="match status" value="1"/>
</dbReference>
<protein>
    <recommendedName>
        <fullName evidence="1">non-specific serine/threonine protein kinase</fullName>
        <ecNumber evidence="1">2.7.11.1</ecNumber>
    </recommendedName>
</protein>
<organism evidence="10 11">
    <name type="scientific">Triticum urartu</name>
    <name type="common">Red wild einkorn</name>
    <name type="synonym">Crithodium urartu</name>
    <dbReference type="NCBI Taxonomy" id="4572"/>
    <lineage>
        <taxon>Eukaryota</taxon>
        <taxon>Viridiplantae</taxon>
        <taxon>Streptophyta</taxon>
        <taxon>Embryophyta</taxon>
        <taxon>Tracheophyta</taxon>
        <taxon>Spermatophyta</taxon>
        <taxon>Magnoliopsida</taxon>
        <taxon>Liliopsida</taxon>
        <taxon>Poales</taxon>
        <taxon>Poaceae</taxon>
        <taxon>BOP clade</taxon>
        <taxon>Pooideae</taxon>
        <taxon>Triticodae</taxon>
        <taxon>Triticeae</taxon>
        <taxon>Triticinae</taxon>
        <taxon>Triticum</taxon>
    </lineage>
</organism>
<evidence type="ECO:0000313" key="11">
    <source>
        <dbReference type="Proteomes" id="UP000015106"/>
    </source>
</evidence>
<dbReference type="InterPro" id="IPR008271">
    <property type="entry name" value="Ser/Thr_kinase_AS"/>
</dbReference>
<dbReference type="GO" id="GO:0005524">
    <property type="term" value="F:ATP binding"/>
    <property type="evidence" value="ECO:0007669"/>
    <property type="project" value="UniProtKB-KW"/>
</dbReference>
<keyword evidence="11" id="KW-1185">Reference proteome</keyword>
<evidence type="ECO:0000256" key="2">
    <source>
        <dbReference type="ARBA" id="ARBA00022527"/>
    </source>
</evidence>
<dbReference type="PROSITE" id="PS50011">
    <property type="entry name" value="PROTEIN_KINASE_DOM"/>
    <property type="match status" value="1"/>
</dbReference>
<evidence type="ECO:0000259" key="9">
    <source>
        <dbReference type="PROSITE" id="PS50011"/>
    </source>
</evidence>
<reference evidence="11" key="1">
    <citation type="journal article" date="2013" name="Nature">
        <title>Draft genome of the wheat A-genome progenitor Triticum urartu.</title>
        <authorList>
            <person name="Ling H.Q."/>
            <person name="Zhao S."/>
            <person name="Liu D."/>
            <person name="Wang J."/>
            <person name="Sun H."/>
            <person name="Zhang C."/>
            <person name="Fan H."/>
            <person name="Li D."/>
            <person name="Dong L."/>
            <person name="Tao Y."/>
            <person name="Gao C."/>
            <person name="Wu H."/>
            <person name="Li Y."/>
            <person name="Cui Y."/>
            <person name="Guo X."/>
            <person name="Zheng S."/>
            <person name="Wang B."/>
            <person name="Yu K."/>
            <person name="Liang Q."/>
            <person name="Yang W."/>
            <person name="Lou X."/>
            <person name="Chen J."/>
            <person name="Feng M."/>
            <person name="Jian J."/>
            <person name="Zhang X."/>
            <person name="Luo G."/>
            <person name="Jiang Y."/>
            <person name="Liu J."/>
            <person name="Wang Z."/>
            <person name="Sha Y."/>
            <person name="Zhang B."/>
            <person name="Wu H."/>
            <person name="Tang D."/>
            <person name="Shen Q."/>
            <person name="Xue P."/>
            <person name="Zou S."/>
            <person name="Wang X."/>
            <person name="Liu X."/>
            <person name="Wang F."/>
            <person name="Yang Y."/>
            <person name="An X."/>
            <person name="Dong Z."/>
            <person name="Zhang K."/>
            <person name="Zhang X."/>
            <person name="Luo M.C."/>
            <person name="Dvorak J."/>
            <person name="Tong Y."/>
            <person name="Wang J."/>
            <person name="Yang H."/>
            <person name="Li Z."/>
            <person name="Wang D."/>
            <person name="Zhang A."/>
            <person name="Wang J."/>
        </authorList>
    </citation>
    <scope>NUCLEOTIDE SEQUENCE</scope>
    <source>
        <strain evidence="11">cv. G1812</strain>
    </source>
</reference>
<keyword evidence="4" id="KW-0547">Nucleotide-binding</keyword>
<name>A0A8R7UDA0_TRIUA</name>
<dbReference type="InterPro" id="IPR000719">
    <property type="entry name" value="Prot_kinase_dom"/>
</dbReference>
<comment type="catalytic activity">
    <reaction evidence="7">
        <text>L-threonyl-[protein] + ATP = O-phospho-L-threonyl-[protein] + ADP + H(+)</text>
        <dbReference type="Rhea" id="RHEA:46608"/>
        <dbReference type="Rhea" id="RHEA-COMP:11060"/>
        <dbReference type="Rhea" id="RHEA-COMP:11605"/>
        <dbReference type="ChEBI" id="CHEBI:15378"/>
        <dbReference type="ChEBI" id="CHEBI:30013"/>
        <dbReference type="ChEBI" id="CHEBI:30616"/>
        <dbReference type="ChEBI" id="CHEBI:61977"/>
        <dbReference type="ChEBI" id="CHEBI:456216"/>
        <dbReference type="EC" id="2.7.11.1"/>
    </reaction>
</comment>
<evidence type="ECO:0000313" key="10">
    <source>
        <dbReference type="EnsemblPlants" id="TuG1812G0500000101.01.T01"/>
    </source>
</evidence>
<reference evidence="10" key="3">
    <citation type="submission" date="2022-06" db="UniProtKB">
        <authorList>
            <consortium name="EnsemblPlants"/>
        </authorList>
    </citation>
    <scope>IDENTIFICATION</scope>
</reference>
<dbReference type="PANTHER" id="PTHR45707">
    <property type="entry name" value="C2 CALCIUM/LIPID-BINDING PLANT PHOSPHORIBOSYLTRANSFERASE FAMILY PROTEIN"/>
    <property type="match status" value="1"/>
</dbReference>
<dbReference type="EC" id="2.7.11.1" evidence="1"/>
<proteinExistence type="predicted"/>
<evidence type="ECO:0000256" key="3">
    <source>
        <dbReference type="ARBA" id="ARBA00022679"/>
    </source>
</evidence>
<keyword evidence="3" id="KW-0808">Transferase</keyword>
<dbReference type="AlphaFoldDB" id="A0A8R7UDA0"/>
<comment type="catalytic activity">
    <reaction evidence="8">
        <text>L-seryl-[protein] + ATP = O-phospho-L-seryl-[protein] + ADP + H(+)</text>
        <dbReference type="Rhea" id="RHEA:17989"/>
        <dbReference type="Rhea" id="RHEA-COMP:9863"/>
        <dbReference type="Rhea" id="RHEA-COMP:11604"/>
        <dbReference type="ChEBI" id="CHEBI:15378"/>
        <dbReference type="ChEBI" id="CHEBI:29999"/>
        <dbReference type="ChEBI" id="CHEBI:30616"/>
        <dbReference type="ChEBI" id="CHEBI:83421"/>
        <dbReference type="ChEBI" id="CHEBI:456216"/>
        <dbReference type="EC" id="2.7.11.1"/>
    </reaction>
</comment>
<dbReference type="InterPro" id="IPR011009">
    <property type="entry name" value="Kinase-like_dom_sf"/>
</dbReference>
<evidence type="ECO:0000256" key="7">
    <source>
        <dbReference type="ARBA" id="ARBA00047899"/>
    </source>
</evidence>
<dbReference type="EnsemblPlants" id="TuG1812G0500000101.01.T01">
    <property type="protein sequence ID" value="TuG1812G0500000101.01.T01"/>
    <property type="gene ID" value="TuG1812G0500000101.01"/>
</dbReference>
<dbReference type="PANTHER" id="PTHR45707:SF46">
    <property type="entry name" value="PROTEIN KINASE DOMAIN-CONTAINING PROTEIN"/>
    <property type="match status" value="1"/>
</dbReference>
<dbReference type="FunFam" id="1.10.510.10:FF:001023">
    <property type="entry name" value="Os07g0541700 protein"/>
    <property type="match status" value="1"/>
</dbReference>
<keyword evidence="5" id="KW-0418">Kinase</keyword>
<sequence length="129" mass="14577">KIICFEYLQGGSLDKCLCDHSFAPNWSTHYNIIKGISEGLNFLHKCEPQVLHLDLKPANILLDCSMEPKVADFGLSRLFTQSHAHVTERIIGTQKYMPPEFIKDRIISTKNDVFSLGVVMIEIMTRPAG</sequence>
<dbReference type="PROSITE" id="PS00108">
    <property type="entry name" value="PROTEIN_KINASE_ST"/>
    <property type="match status" value="1"/>
</dbReference>